<sequence>MIMSRTLTQKINTTYSVTADRTTPKQIYEIDSNEQKLLRKTREQLTNRKMAATADLTDVYNRSNTTHTVTRRLAGTDQRKRVSKGLTENRTQDCSMEWRGRQKNICVTIKHISFPAWVHSCMKFYFKNYWKKNRNFT</sequence>
<accession>A0ACC0AP25</accession>
<name>A0ACC0AP25_CATRO</name>
<proteinExistence type="predicted"/>
<dbReference type="EMBL" id="CM044705">
    <property type="protein sequence ID" value="KAI5661757.1"/>
    <property type="molecule type" value="Genomic_DNA"/>
</dbReference>
<organism evidence="1 2">
    <name type="scientific">Catharanthus roseus</name>
    <name type="common">Madagascar periwinkle</name>
    <name type="synonym">Vinca rosea</name>
    <dbReference type="NCBI Taxonomy" id="4058"/>
    <lineage>
        <taxon>Eukaryota</taxon>
        <taxon>Viridiplantae</taxon>
        <taxon>Streptophyta</taxon>
        <taxon>Embryophyta</taxon>
        <taxon>Tracheophyta</taxon>
        <taxon>Spermatophyta</taxon>
        <taxon>Magnoliopsida</taxon>
        <taxon>eudicotyledons</taxon>
        <taxon>Gunneridae</taxon>
        <taxon>Pentapetalae</taxon>
        <taxon>asterids</taxon>
        <taxon>lamiids</taxon>
        <taxon>Gentianales</taxon>
        <taxon>Apocynaceae</taxon>
        <taxon>Rauvolfioideae</taxon>
        <taxon>Vinceae</taxon>
        <taxon>Catharanthinae</taxon>
        <taxon>Catharanthus</taxon>
    </lineage>
</organism>
<gene>
    <name evidence="1" type="ORF">M9H77_21080</name>
</gene>
<reference evidence="2" key="1">
    <citation type="journal article" date="2023" name="Nat. Plants">
        <title>Single-cell RNA sequencing provides a high-resolution roadmap for understanding the multicellular compartmentation of specialized metabolism.</title>
        <authorList>
            <person name="Sun S."/>
            <person name="Shen X."/>
            <person name="Li Y."/>
            <person name="Li Y."/>
            <person name="Wang S."/>
            <person name="Li R."/>
            <person name="Zhang H."/>
            <person name="Shen G."/>
            <person name="Guo B."/>
            <person name="Wei J."/>
            <person name="Xu J."/>
            <person name="St-Pierre B."/>
            <person name="Chen S."/>
            <person name="Sun C."/>
        </authorList>
    </citation>
    <scope>NUCLEOTIDE SEQUENCE [LARGE SCALE GENOMIC DNA]</scope>
</reference>
<dbReference type="Proteomes" id="UP001060085">
    <property type="component" value="Linkage Group LG05"/>
</dbReference>
<evidence type="ECO:0000313" key="2">
    <source>
        <dbReference type="Proteomes" id="UP001060085"/>
    </source>
</evidence>
<protein>
    <submittedName>
        <fullName evidence="1">Uncharacterized protein</fullName>
    </submittedName>
</protein>
<evidence type="ECO:0000313" key="1">
    <source>
        <dbReference type="EMBL" id="KAI5661757.1"/>
    </source>
</evidence>
<keyword evidence="2" id="KW-1185">Reference proteome</keyword>
<comment type="caution">
    <text evidence="1">The sequence shown here is derived from an EMBL/GenBank/DDBJ whole genome shotgun (WGS) entry which is preliminary data.</text>
</comment>